<feature type="region of interest" description="Disordered" evidence="1">
    <location>
        <begin position="1"/>
        <end position="20"/>
    </location>
</feature>
<evidence type="ECO:0000313" key="2">
    <source>
        <dbReference type="EMBL" id="KKM97294.1"/>
    </source>
</evidence>
<protein>
    <submittedName>
        <fullName evidence="2">Uncharacterized protein</fullName>
    </submittedName>
</protein>
<sequence length="131" mass="14632">MSLTRDEWGDRVASGTREKAADVRPQLEGLRQAAVKAELLTGNEHWNWFLSYIQDAIETTEKHRAAFQAVMADSKTVSHESLLEAKIGIAECSARIEAWKVVMELPKDFMEMGEQAKNLIDRLDGKGDDGA</sequence>
<evidence type="ECO:0000256" key="1">
    <source>
        <dbReference type="SAM" id="MobiDB-lite"/>
    </source>
</evidence>
<reference evidence="2" key="1">
    <citation type="journal article" date="2015" name="Nature">
        <title>Complex archaea that bridge the gap between prokaryotes and eukaryotes.</title>
        <authorList>
            <person name="Spang A."/>
            <person name="Saw J.H."/>
            <person name="Jorgensen S.L."/>
            <person name="Zaremba-Niedzwiedzka K."/>
            <person name="Martijn J."/>
            <person name="Lind A.E."/>
            <person name="van Eijk R."/>
            <person name="Schleper C."/>
            <person name="Guy L."/>
            <person name="Ettema T.J."/>
        </authorList>
    </citation>
    <scope>NUCLEOTIDE SEQUENCE</scope>
</reference>
<accession>A0A0F9LQD2</accession>
<gene>
    <name evidence="2" type="ORF">LCGC14_1169580</name>
</gene>
<dbReference type="AlphaFoldDB" id="A0A0F9LQD2"/>
<dbReference type="EMBL" id="LAZR01005765">
    <property type="protein sequence ID" value="KKM97294.1"/>
    <property type="molecule type" value="Genomic_DNA"/>
</dbReference>
<organism evidence="2">
    <name type="scientific">marine sediment metagenome</name>
    <dbReference type="NCBI Taxonomy" id="412755"/>
    <lineage>
        <taxon>unclassified sequences</taxon>
        <taxon>metagenomes</taxon>
        <taxon>ecological metagenomes</taxon>
    </lineage>
</organism>
<name>A0A0F9LQD2_9ZZZZ</name>
<comment type="caution">
    <text evidence="2">The sequence shown here is derived from an EMBL/GenBank/DDBJ whole genome shotgun (WGS) entry which is preliminary data.</text>
</comment>
<proteinExistence type="predicted"/>